<feature type="compositionally biased region" description="Basic residues" evidence="2">
    <location>
        <begin position="24"/>
        <end position="35"/>
    </location>
</feature>
<organism evidence="4 5">
    <name type="scientific">Glonium stellatum</name>
    <dbReference type="NCBI Taxonomy" id="574774"/>
    <lineage>
        <taxon>Eukaryota</taxon>
        <taxon>Fungi</taxon>
        <taxon>Dikarya</taxon>
        <taxon>Ascomycota</taxon>
        <taxon>Pezizomycotina</taxon>
        <taxon>Dothideomycetes</taxon>
        <taxon>Pleosporomycetidae</taxon>
        <taxon>Gloniales</taxon>
        <taxon>Gloniaceae</taxon>
        <taxon>Glonium</taxon>
    </lineage>
</organism>
<accession>A0A8E2EWJ0</accession>
<feature type="domain" description="Zn(2)-C6 fungal-type" evidence="3">
    <location>
        <begin position="41"/>
        <end position="71"/>
    </location>
</feature>
<evidence type="ECO:0000256" key="2">
    <source>
        <dbReference type="SAM" id="MobiDB-lite"/>
    </source>
</evidence>
<dbReference type="Pfam" id="PF00172">
    <property type="entry name" value="Zn_clus"/>
    <property type="match status" value="1"/>
</dbReference>
<dbReference type="PROSITE" id="PS00463">
    <property type="entry name" value="ZN2_CY6_FUNGAL_1"/>
    <property type="match status" value="1"/>
</dbReference>
<name>A0A8E2EWJ0_9PEZI</name>
<evidence type="ECO:0000256" key="1">
    <source>
        <dbReference type="ARBA" id="ARBA00023242"/>
    </source>
</evidence>
<dbReference type="GO" id="GO:0000981">
    <property type="term" value="F:DNA-binding transcription factor activity, RNA polymerase II-specific"/>
    <property type="evidence" value="ECO:0007669"/>
    <property type="project" value="InterPro"/>
</dbReference>
<keyword evidence="5" id="KW-1185">Reference proteome</keyword>
<dbReference type="GO" id="GO:0008270">
    <property type="term" value="F:zinc ion binding"/>
    <property type="evidence" value="ECO:0007669"/>
    <property type="project" value="InterPro"/>
</dbReference>
<dbReference type="Gene3D" id="4.10.240.10">
    <property type="entry name" value="Zn(2)-C6 fungal-type DNA-binding domain"/>
    <property type="match status" value="1"/>
</dbReference>
<reference evidence="4 5" key="1">
    <citation type="journal article" date="2016" name="Nat. Commun.">
        <title>Ectomycorrhizal ecology is imprinted in the genome of the dominant symbiotic fungus Cenococcum geophilum.</title>
        <authorList>
            <consortium name="DOE Joint Genome Institute"/>
            <person name="Peter M."/>
            <person name="Kohler A."/>
            <person name="Ohm R.A."/>
            <person name="Kuo A."/>
            <person name="Krutzmann J."/>
            <person name="Morin E."/>
            <person name="Arend M."/>
            <person name="Barry K.W."/>
            <person name="Binder M."/>
            <person name="Choi C."/>
            <person name="Clum A."/>
            <person name="Copeland A."/>
            <person name="Grisel N."/>
            <person name="Haridas S."/>
            <person name="Kipfer T."/>
            <person name="LaButti K."/>
            <person name="Lindquist E."/>
            <person name="Lipzen A."/>
            <person name="Maire R."/>
            <person name="Meier B."/>
            <person name="Mihaltcheva S."/>
            <person name="Molinier V."/>
            <person name="Murat C."/>
            <person name="Poggeler S."/>
            <person name="Quandt C.A."/>
            <person name="Sperisen C."/>
            <person name="Tritt A."/>
            <person name="Tisserant E."/>
            <person name="Crous P.W."/>
            <person name="Henrissat B."/>
            <person name="Nehls U."/>
            <person name="Egli S."/>
            <person name="Spatafora J.W."/>
            <person name="Grigoriev I.V."/>
            <person name="Martin F.M."/>
        </authorList>
    </citation>
    <scope>NUCLEOTIDE SEQUENCE [LARGE SCALE GENOMIC DNA]</scope>
    <source>
        <strain evidence="4 5">CBS 207.34</strain>
    </source>
</reference>
<dbReference type="PANTHER" id="PTHR37534">
    <property type="entry name" value="TRANSCRIPTIONAL ACTIVATOR PROTEIN UGA3"/>
    <property type="match status" value="1"/>
</dbReference>
<dbReference type="SUPFAM" id="SSF57701">
    <property type="entry name" value="Zn2/Cys6 DNA-binding domain"/>
    <property type="match status" value="1"/>
</dbReference>
<evidence type="ECO:0000259" key="3">
    <source>
        <dbReference type="PROSITE" id="PS50048"/>
    </source>
</evidence>
<dbReference type="AlphaFoldDB" id="A0A8E2EWJ0"/>
<evidence type="ECO:0000313" key="4">
    <source>
        <dbReference type="EMBL" id="OCL05623.1"/>
    </source>
</evidence>
<evidence type="ECO:0000313" key="5">
    <source>
        <dbReference type="Proteomes" id="UP000250140"/>
    </source>
</evidence>
<dbReference type="CDD" id="cd00067">
    <property type="entry name" value="GAL4"/>
    <property type="match status" value="1"/>
</dbReference>
<dbReference type="PROSITE" id="PS50048">
    <property type="entry name" value="ZN2_CY6_FUNGAL_2"/>
    <property type="match status" value="1"/>
</dbReference>
<dbReference type="Proteomes" id="UP000250140">
    <property type="component" value="Unassembled WGS sequence"/>
</dbReference>
<feature type="region of interest" description="Disordered" evidence="2">
    <location>
        <begin position="1"/>
        <end position="38"/>
    </location>
</feature>
<feature type="compositionally biased region" description="Pro residues" evidence="2">
    <location>
        <begin position="9"/>
        <end position="21"/>
    </location>
</feature>
<dbReference type="GO" id="GO:0000976">
    <property type="term" value="F:transcription cis-regulatory region binding"/>
    <property type="evidence" value="ECO:0007669"/>
    <property type="project" value="TreeGrafter"/>
</dbReference>
<dbReference type="InterPro" id="IPR001138">
    <property type="entry name" value="Zn2Cys6_DnaBD"/>
</dbReference>
<sequence>MLPASHPAPDIPAQPSQPPPASTTRKKPRKPRGRGLRTTTGCAVCRRRHMKCDEAKPTCGPCAKGGRQCIYNSASKVLFNMLIYRRYADQGTYPIWLLQSFKHHN</sequence>
<dbReference type="PANTHER" id="PTHR37534:SF3">
    <property type="entry name" value="ZN(II)2CYS6 TRANSCRIPTION FACTOR (EUROFUNG)"/>
    <property type="match status" value="1"/>
</dbReference>
<dbReference type="OrthoDB" id="4314040at2759"/>
<proteinExistence type="predicted"/>
<dbReference type="InterPro" id="IPR036864">
    <property type="entry name" value="Zn2-C6_fun-type_DNA-bd_sf"/>
</dbReference>
<keyword evidence="1" id="KW-0539">Nucleus</keyword>
<dbReference type="GO" id="GO:0045944">
    <property type="term" value="P:positive regulation of transcription by RNA polymerase II"/>
    <property type="evidence" value="ECO:0007669"/>
    <property type="project" value="TreeGrafter"/>
</dbReference>
<gene>
    <name evidence="4" type="ORF">AOQ84DRAFT_94252</name>
</gene>
<dbReference type="SMART" id="SM00066">
    <property type="entry name" value="GAL4"/>
    <property type="match status" value="1"/>
</dbReference>
<protein>
    <recommendedName>
        <fullName evidence="3">Zn(2)-C6 fungal-type domain-containing protein</fullName>
    </recommendedName>
</protein>
<dbReference type="GO" id="GO:0005634">
    <property type="term" value="C:nucleus"/>
    <property type="evidence" value="ECO:0007669"/>
    <property type="project" value="TreeGrafter"/>
</dbReference>
<dbReference type="EMBL" id="KV750247">
    <property type="protein sequence ID" value="OCL05623.1"/>
    <property type="molecule type" value="Genomic_DNA"/>
</dbReference>